<gene>
    <name evidence="11" type="ORF">SteCoe_3104</name>
</gene>
<keyword evidence="3 9" id="KW-0853">WD repeat</keyword>
<evidence type="ECO:0000256" key="2">
    <source>
        <dbReference type="ARBA" id="ARBA00022527"/>
    </source>
</evidence>
<dbReference type="Pfam" id="PF00069">
    <property type="entry name" value="Pkinase"/>
    <property type="match status" value="1"/>
</dbReference>
<protein>
    <recommendedName>
        <fullName evidence="1">non-specific serine/threonine protein kinase</fullName>
        <ecNumber evidence="1">2.7.11.1</ecNumber>
    </recommendedName>
</protein>
<dbReference type="SUPFAM" id="SSF56112">
    <property type="entry name" value="Protein kinase-like (PK-like)"/>
    <property type="match status" value="1"/>
</dbReference>
<dbReference type="PANTHER" id="PTHR17583">
    <property type="entry name" value="PHOSPHOINOSITIDE 3-KINASE REGULATORY SUBUNIT 4"/>
    <property type="match status" value="1"/>
</dbReference>
<dbReference type="PROSITE" id="PS00108">
    <property type="entry name" value="PROTEIN_KINASE_ST"/>
    <property type="match status" value="1"/>
</dbReference>
<evidence type="ECO:0000256" key="3">
    <source>
        <dbReference type="ARBA" id="ARBA00022574"/>
    </source>
</evidence>
<dbReference type="PANTHER" id="PTHR17583:SF0">
    <property type="entry name" value="PHOSPHOINOSITIDE 3-KINASE REGULATORY SUBUNIT 4"/>
    <property type="match status" value="1"/>
</dbReference>
<keyword evidence="12" id="KW-1185">Reference proteome</keyword>
<dbReference type="InterPro" id="IPR011009">
    <property type="entry name" value="Kinase-like_dom_sf"/>
</dbReference>
<feature type="repeat" description="WD" evidence="9">
    <location>
        <begin position="740"/>
        <end position="781"/>
    </location>
</feature>
<dbReference type="InterPro" id="IPR001680">
    <property type="entry name" value="WD40_rpt"/>
</dbReference>
<organism evidence="11 12">
    <name type="scientific">Stentor coeruleus</name>
    <dbReference type="NCBI Taxonomy" id="5963"/>
    <lineage>
        <taxon>Eukaryota</taxon>
        <taxon>Sar</taxon>
        <taxon>Alveolata</taxon>
        <taxon>Ciliophora</taxon>
        <taxon>Postciliodesmatophora</taxon>
        <taxon>Heterotrichea</taxon>
        <taxon>Heterotrichida</taxon>
        <taxon>Stentoridae</taxon>
        <taxon>Stentor</taxon>
    </lineage>
</organism>
<dbReference type="GO" id="GO:0016236">
    <property type="term" value="P:macroautophagy"/>
    <property type="evidence" value="ECO:0007669"/>
    <property type="project" value="InterPro"/>
</dbReference>
<dbReference type="PROSITE" id="PS50082">
    <property type="entry name" value="WD_REPEATS_2"/>
    <property type="match status" value="2"/>
</dbReference>
<dbReference type="OrthoDB" id="289510at2759"/>
<evidence type="ECO:0000256" key="4">
    <source>
        <dbReference type="ARBA" id="ARBA00022679"/>
    </source>
</evidence>
<dbReference type="GO" id="GO:0004674">
    <property type="term" value="F:protein serine/threonine kinase activity"/>
    <property type="evidence" value="ECO:0007669"/>
    <property type="project" value="UniProtKB-KW"/>
</dbReference>
<dbReference type="SMART" id="SM00220">
    <property type="entry name" value="S_TKc"/>
    <property type="match status" value="1"/>
</dbReference>
<dbReference type="InterPro" id="IPR011989">
    <property type="entry name" value="ARM-like"/>
</dbReference>
<keyword evidence="6" id="KW-0547">Nucleotide-binding</keyword>
<accession>A0A1R2CY28</accession>
<evidence type="ECO:0000256" key="7">
    <source>
        <dbReference type="ARBA" id="ARBA00022777"/>
    </source>
</evidence>
<evidence type="ECO:0000256" key="5">
    <source>
        <dbReference type="ARBA" id="ARBA00022737"/>
    </source>
</evidence>
<evidence type="ECO:0000313" key="11">
    <source>
        <dbReference type="EMBL" id="OMJ93906.1"/>
    </source>
</evidence>
<dbReference type="InterPro" id="IPR036322">
    <property type="entry name" value="WD40_repeat_dom_sf"/>
</dbReference>
<reference evidence="11 12" key="1">
    <citation type="submission" date="2016-11" db="EMBL/GenBank/DDBJ databases">
        <title>The macronuclear genome of Stentor coeruleus: a giant cell with tiny introns.</title>
        <authorList>
            <person name="Slabodnick M."/>
            <person name="Ruby J.G."/>
            <person name="Reiff S.B."/>
            <person name="Swart E.C."/>
            <person name="Gosai S."/>
            <person name="Prabakaran S."/>
            <person name="Witkowska E."/>
            <person name="Larue G.E."/>
            <person name="Fisher S."/>
            <person name="Freeman R.M."/>
            <person name="Gunawardena J."/>
            <person name="Chu W."/>
            <person name="Stover N.A."/>
            <person name="Gregory B.D."/>
            <person name="Nowacki M."/>
            <person name="Derisi J."/>
            <person name="Roy S.W."/>
            <person name="Marshall W.F."/>
            <person name="Sood P."/>
        </authorList>
    </citation>
    <scope>NUCLEOTIDE SEQUENCE [LARGE SCALE GENOMIC DNA]</scope>
    <source>
        <strain evidence="11">WM001</strain>
    </source>
</reference>
<dbReference type="InterPro" id="IPR000719">
    <property type="entry name" value="Prot_kinase_dom"/>
</dbReference>
<keyword evidence="7" id="KW-0418">Kinase</keyword>
<dbReference type="AlphaFoldDB" id="A0A1R2CY28"/>
<evidence type="ECO:0000256" key="9">
    <source>
        <dbReference type="PROSITE-ProRule" id="PRU00221"/>
    </source>
</evidence>
<dbReference type="Gene3D" id="1.25.10.10">
    <property type="entry name" value="Leucine-rich Repeat Variant"/>
    <property type="match status" value="1"/>
</dbReference>
<dbReference type="Pfam" id="PF22956">
    <property type="entry name" value="VPS15-like_hel"/>
    <property type="match status" value="1"/>
</dbReference>
<dbReference type="GO" id="GO:0071561">
    <property type="term" value="C:nucleus-vacuole junction"/>
    <property type="evidence" value="ECO:0007669"/>
    <property type="project" value="TreeGrafter"/>
</dbReference>
<feature type="repeat" description="WD" evidence="9">
    <location>
        <begin position="1082"/>
        <end position="1115"/>
    </location>
</feature>
<dbReference type="PROSITE" id="PS50011">
    <property type="entry name" value="PROTEIN_KINASE_DOM"/>
    <property type="match status" value="1"/>
</dbReference>
<dbReference type="EMBL" id="MPUH01000035">
    <property type="protein sequence ID" value="OMJ93906.1"/>
    <property type="molecule type" value="Genomic_DNA"/>
</dbReference>
<keyword evidence="2" id="KW-0723">Serine/threonine-protein kinase</keyword>
<dbReference type="GO" id="GO:0045324">
    <property type="term" value="P:late endosome to vacuole transport"/>
    <property type="evidence" value="ECO:0007669"/>
    <property type="project" value="InterPro"/>
</dbReference>
<dbReference type="Gene3D" id="2.130.10.10">
    <property type="entry name" value="YVTN repeat-like/Quinoprotein amine dehydrogenase"/>
    <property type="match status" value="2"/>
</dbReference>
<keyword evidence="4" id="KW-0808">Transferase</keyword>
<dbReference type="SMART" id="SM00320">
    <property type="entry name" value="WD40"/>
    <property type="match status" value="4"/>
</dbReference>
<dbReference type="GO" id="GO:0034272">
    <property type="term" value="C:phosphatidylinositol 3-kinase complex, class III, type II"/>
    <property type="evidence" value="ECO:0007669"/>
    <property type="project" value="TreeGrafter"/>
</dbReference>
<dbReference type="Pfam" id="PF00400">
    <property type="entry name" value="WD40"/>
    <property type="match status" value="3"/>
</dbReference>
<dbReference type="PROSITE" id="PS50294">
    <property type="entry name" value="WD_REPEATS_REGION"/>
    <property type="match status" value="2"/>
</dbReference>
<feature type="domain" description="Protein kinase" evidence="10">
    <location>
        <begin position="1"/>
        <end position="291"/>
    </location>
</feature>
<name>A0A1R2CY28_9CILI</name>
<dbReference type="InterPro" id="IPR015943">
    <property type="entry name" value="WD40/YVTN_repeat-like_dom_sf"/>
</dbReference>
<dbReference type="GO" id="GO:0034271">
    <property type="term" value="C:phosphatidylinositol 3-kinase complex, class III, type I"/>
    <property type="evidence" value="ECO:0007669"/>
    <property type="project" value="TreeGrafter"/>
</dbReference>
<keyword evidence="8" id="KW-0067">ATP-binding</keyword>
<dbReference type="EC" id="2.7.11.1" evidence="1"/>
<dbReference type="GO" id="GO:0005524">
    <property type="term" value="F:ATP binding"/>
    <property type="evidence" value="ECO:0007669"/>
    <property type="project" value="InterPro"/>
</dbReference>
<evidence type="ECO:0000256" key="8">
    <source>
        <dbReference type="ARBA" id="ARBA00022840"/>
    </source>
</evidence>
<proteinExistence type="predicted"/>
<dbReference type="SUPFAM" id="SSF50978">
    <property type="entry name" value="WD40 repeat-like"/>
    <property type="match status" value="1"/>
</dbReference>
<keyword evidence="5" id="KW-0677">Repeat</keyword>
<sequence length="1115" mass="126989">MGNQLTLSQSGEEVSRLLLGLEVFTQEGQPIAMNKLFTVVKLSPDHPNFLLGKVYVKSKDLDISLYKTRIDDLKNKVTRQTTANLLISDYYENSKLIILLRQYCAQTLRKKMISAPFLNRIEKLWLSYQCLLSVKQIHDLNVCHGDIKSENFLTTSWNWLFLTDICSYYKPSYILESDLTSYKYYFCASERSACYLSPERFSSRTRDDPYTLEMDIFSLGCVLAELFLDGQCLFTLPELLSYKRQDLKIPAKLADISDENIKSIITSMISLKSEDRQNIDFYINYWENQVINIDIISIYSFMKEHMLKQSTPWEWINSVQDYILNIKSNYKNPEVLVVLANCITGNMRNVSTPDQMVKSIEILVKIGQELSDDSKLHRILPYLISILQNKQEKNKVKVSCMENLIKTLDKVNEISARDSHLFNEYIWPAFSVLVNDENDWVKTELARNLPNLARIGRKFFDVSLHYFQSEVNFDKELFKFTGKFVRIFKDLVVSKPESQVHIELMSNFANLSQYLDMRSVLNNIIPIVLSSLNKGDSYRVLILSQTPKMLEVIHTPEFFDQIFTCIEDGLILHNELVIYNTLKVFRVLEKFAISALQNIILSIVHPSKWIRGEIVSILKTLIKNMENFENFSELRPQLIKYLDVPSKSIALITEDLLENIKQPYKRGSLAESSNSPAKNPTDLIRSRDSVKIQIPIIQDEKKYSPVIIPNQTINASLSFSTDSIKNYDILNLKGNLQGCFNEHDSAVTHIAIIENSNSFLSASSDGILKLWSLSQLEPFMPIASQELSQAIIPRCKVRSIGSIGESIFLAHDEGVSIFSSQKFIIENIFPACKLLKTISISDKNIVSVDQQGLISIFDIRQKDPAQKYKIKSNYGLVSSLCTGPANGTLALGTLSSSLIIYDMRFACPSMVYYHSAGLPILTMQSYNTTSLFIGSEDACLLDLYSSTVTTVLAGCRTGTITVPSFRETFDSDLVVKNCYNISHRTRKTFENPFTIRKLISPGAPYVFTGGNDCLVRCWDIITPTKSFVIGQDSTVKSVFQEQNYPDVKIIQESPYLSQTTSAYSVNKSLKRKDYTELPNHRKASHTDAILDLALMTQPRNILLTASRDGTIKAWN</sequence>
<evidence type="ECO:0000313" key="12">
    <source>
        <dbReference type="Proteomes" id="UP000187209"/>
    </source>
</evidence>
<comment type="caution">
    <text evidence="11">The sequence shown here is derived from an EMBL/GenBank/DDBJ whole genome shotgun (WGS) entry which is preliminary data.</text>
</comment>
<dbReference type="InterPro" id="IPR055231">
    <property type="entry name" value="2AA_helical"/>
</dbReference>
<dbReference type="InterPro" id="IPR045162">
    <property type="entry name" value="Vps15-like"/>
</dbReference>
<evidence type="ECO:0000256" key="6">
    <source>
        <dbReference type="ARBA" id="ARBA00022741"/>
    </source>
</evidence>
<dbReference type="Gene3D" id="1.10.510.10">
    <property type="entry name" value="Transferase(Phosphotransferase) domain 1"/>
    <property type="match status" value="1"/>
</dbReference>
<evidence type="ECO:0000259" key="10">
    <source>
        <dbReference type="PROSITE" id="PS50011"/>
    </source>
</evidence>
<dbReference type="InterPro" id="IPR016024">
    <property type="entry name" value="ARM-type_fold"/>
</dbReference>
<dbReference type="Proteomes" id="UP000187209">
    <property type="component" value="Unassembled WGS sequence"/>
</dbReference>
<dbReference type="InterPro" id="IPR008271">
    <property type="entry name" value="Ser/Thr_kinase_AS"/>
</dbReference>
<dbReference type="GO" id="GO:0006623">
    <property type="term" value="P:protein targeting to vacuole"/>
    <property type="evidence" value="ECO:0007669"/>
    <property type="project" value="TreeGrafter"/>
</dbReference>
<dbReference type="GO" id="GO:0005770">
    <property type="term" value="C:late endosome"/>
    <property type="evidence" value="ECO:0007669"/>
    <property type="project" value="TreeGrafter"/>
</dbReference>
<evidence type="ECO:0000256" key="1">
    <source>
        <dbReference type="ARBA" id="ARBA00012513"/>
    </source>
</evidence>
<dbReference type="SUPFAM" id="SSF48371">
    <property type="entry name" value="ARM repeat"/>
    <property type="match status" value="1"/>
</dbReference>